<accession>A0A7L9FH76</accession>
<proteinExistence type="predicted"/>
<dbReference type="AlphaFoldDB" id="A0A7L9FH76"/>
<gene>
    <name evidence="1" type="ORF">IG193_00955</name>
</gene>
<evidence type="ECO:0000313" key="1">
    <source>
        <dbReference type="EMBL" id="QOJ79067.1"/>
    </source>
</evidence>
<dbReference type="Proteomes" id="UP000594121">
    <property type="component" value="Chromosome"/>
</dbReference>
<dbReference type="KEGG" id="thel:IG193_00955"/>
<protein>
    <submittedName>
        <fullName evidence="1">Uncharacterized protein</fullName>
    </submittedName>
</protein>
<organism evidence="1 2">
    <name type="scientific">Infirmifilum lucidum</name>
    <dbReference type="NCBI Taxonomy" id="2776706"/>
    <lineage>
        <taxon>Archaea</taxon>
        <taxon>Thermoproteota</taxon>
        <taxon>Thermoprotei</taxon>
        <taxon>Thermofilales</taxon>
        <taxon>Thermofilaceae</taxon>
        <taxon>Infirmifilum</taxon>
    </lineage>
</organism>
<dbReference type="RefSeq" id="WP_192819039.1">
    <property type="nucleotide sequence ID" value="NZ_CP062310.1"/>
</dbReference>
<keyword evidence="2" id="KW-1185">Reference proteome</keyword>
<reference evidence="1 2" key="1">
    <citation type="submission" date="2020-10" db="EMBL/GenBank/DDBJ databases">
        <title>Thermofilum lucidum 3507LT sp. nov. a novel member of Thermofilaceae family isolated from Chile hot spring, and proposal of description order Thermofilales.</title>
        <authorList>
            <person name="Zayulina K.S."/>
            <person name="Elcheninov A.G."/>
            <person name="Toshchakov S.V."/>
            <person name="Kublanov I.V."/>
        </authorList>
    </citation>
    <scope>NUCLEOTIDE SEQUENCE [LARGE SCALE GENOMIC DNA]</scope>
    <source>
        <strain evidence="1 2">3507LT</strain>
    </source>
</reference>
<dbReference type="InParanoid" id="A0A7L9FH76"/>
<sequence length="310" mass="34923">MSPYWREILLIVLIVLALAAVVMLVAGPPILIPASGYWDALQRASEMAARIEGHVNLTVKILGEYKYEDRYVLLPADTPLGVTPSEGYRLSYAVRDKHTGTIYAVYIGAGLNQTKLAIIRGSTWKLVDLKFRKVEEKLLNGTVRSLKLPTERGVEEMIGFSRCRVVTYKGYVEEPLTQEVQPLEAARAYVDCTYTTRLGVFDLATTHARAWIEYIPNNVITAIYDYSYEEHNPLVYKCSFNSWNYGVGTRAATVRAEGKFMICYLPIIPPNIVYPSTQWTQFSQFLFDVSGQVLNCDGHHSASYSLFCSC</sequence>
<name>A0A7L9FH76_9CREN</name>
<dbReference type="EMBL" id="CP062310">
    <property type="protein sequence ID" value="QOJ79067.1"/>
    <property type="molecule type" value="Genomic_DNA"/>
</dbReference>
<dbReference type="GeneID" id="59148421"/>
<evidence type="ECO:0000313" key="2">
    <source>
        <dbReference type="Proteomes" id="UP000594121"/>
    </source>
</evidence>